<proteinExistence type="predicted"/>
<organism evidence="1 2">
    <name type="scientific">Naganishia cerealis</name>
    <dbReference type="NCBI Taxonomy" id="610337"/>
    <lineage>
        <taxon>Eukaryota</taxon>
        <taxon>Fungi</taxon>
        <taxon>Dikarya</taxon>
        <taxon>Basidiomycota</taxon>
        <taxon>Agaricomycotina</taxon>
        <taxon>Tremellomycetes</taxon>
        <taxon>Filobasidiales</taxon>
        <taxon>Filobasidiaceae</taxon>
        <taxon>Naganishia</taxon>
    </lineage>
</organism>
<dbReference type="EMBL" id="JASBWR010000093">
    <property type="protein sequence ID" value="KAJ9096498.1"/>
    <property type="molecule type" value="Genomic_DNA"/>
</dbReference>
<accession>A0ACC2VBP8</accession>
<comment type="caution">
    <text evidence="1">The sequence shown here is derived from an EMBL/GenBank/DDBJ whole genome shotgun (WGS) entry which is preliminary data.</text>
</comment>
<gene>
    <name evidence="1" type="ORF">QFC19_007152</name>
</gene>
<protein>
    <submittedName>
        <fullName evidence="1">Uncharacterized protein</fullName>
    </submittedName>
</protein>
<dbReference type="Proteomes" id="UP001241377">
    <property type="component" value="Unassembled WGS sequence"/>
</dbReference>
<evidence type="ECO:0000313" key="2">
    <source>
        <dbReference type="Proteomes" id="UP001241377"/>
    </source>
</evidence>
<sequence length="2075" mass="235965">MDYQSLDLSDHSQVYNYLTSLNLVLSNPQDQIEFQVQLDQLDAIFKSLEESDKQEQKHGSLAVSKMLARNLVVVLSELPLKVYDYTNGLLNYINLNDSGTLAVSSTAAIILLTDIFESFPASLTSLINFSATLIYKILKKNPTISPHLVNLLCVVTKHATKSDLDVKFQAKLLKIATKALTLQSIADNTTTVSIKKSYTLLLKNLLILSVTTNYETSLAMSVSGSSKLKAESIMSTQHQFQLTLLETHKKTIQLGFTNYYKEIRIATVELLAHLLLSLVDTGKFSPVEYLVGEYPLPKLNTWHPSLNHEVDLDGEKVHGLRKDKNSLLARNSELIIDDDISLGLLGAGYVETLIFFVQLQQFQNLDYVSTNIIAILDAVLSKFRCLNDVPNHIQDKQWNTVLDHWLRVIDFVHGESGSTSQDLFMRYVFQKFSMESIEETSKSEPKKEGARFTLMRSKTVSKSKKRDESESGILPFHNPYTCRLLLYIIELLIPFGVNFNSLVQSPDQAEEEQLTKNSFLNDLLFKLIINSNDYIRTYSLSTLLKYGATNEVEINPLVLRSFEGLTHEFSALDTPSTHETASDEKDNVTRSLSIKILSYSLFLLSLIKQTDSTLLLNSVVAKMLGFCTQNLKQNTTLSKKNILKNSSCWILLTSLVTLYKDSEFVKLNSSQFLVFWKSLLTSQFMGLSKDESDGAETQKEVLGNLRLRIHSLGCLLNYIDSAELTPESLKNLHFLLTKSYNYLAYLESNLGDIGAVTNFSSTEFQESNYNPNLVSNTLFSNHLLLETASIENVFVSLILYSKKILLRCFNKLLPLLKNDVNSSMVVFLIRVFSDTKIFSRIQNIESREKSKSKSRQDRRTIQDKEPSFVPLSEEYNYSFGVTSKLRPFTPHLDMILLPNDKDSRPLLESSSYDILDWIDNLELNVWKLVDNSVNYDPSVFLHGDYSAQEQFLTNLLTSLVDYSIELLQSVFPQLSLKIQHSLLEQIRGFITAKDVDGLRSRAASINTVVALHGLAANYFDKGKKLDGRLADAIVQICEVVNTEDPSMLLLITETIGLAVSISETQKTEELIAKYIKVIVNDNDPIARARSLLILSKIYQFTGRQFSDVYGVVSQLLNDPHPIINHFSLKSLVILSSGRDLRSRNTEILHQLHECFIKDDFNNTSSKATSNMRYRFPSVHLAANICEQIVTSFGPGLHELASDSKDRLVSLVVSIRHGINVASQPDAIKTTSNFLSLLLELVIFDHNFLYKELLFFTNFLNLIIARNLKTGVATTPLTSFSEEALFSCTTSKALYEKACGCYVQLFKIHGIKSLSKETVKLLWISMNCFACDDLKLLTKLWVESSSDIDWFAVLNSLFRYSSKKLQGLFMEINYHQKLLPLLQRQKKANQHVEFRDEEIENIVAEGDEDAEKSEPISWEFRLHIFELLNQVLLQAKTDDKLLNNLKSRIQDLIKISFFGSTAPTSDMRLKGIELLDRTLKLFGHMADPLYPTVSILEQQQAQIISALMPCFSADSDSKVLSEAINVSSKFINLPLIKFYSKKRILNTLISLLEEISSNKFIRFTFLENISEYGRKSIQLSILNCWAHLQINSEEVNDAEGSELKEILEKYSSILVPLWILILKEYSQIKHSEHASKELALYNNYWINFISVLSLQLESNSSKMNEYLGENESNFFFILFSLSVETLVRNQNVSEILLCLTRLFKNSKLVELLFDNEIFCEFIDLIDRLILIDQGVEVECEISEMIYTIFQSYLNTNTDPEEGLNKLFELLRVSILPLFNILPFLRNDFDVEDPNTRMRLKKYDSGPSLIITGTFLQKVVEMISKFPDMIKKDLYSCLLFIFAKIYEQKNPLLIAVVLPHLKSVIVEVMKISDEMVKSFYYAIHDYYNFESDNNVWVLSALVLITTGEVEHNEQESILVANSLCNMIDEDEHTTLAVQAIKSLVLTPACQNSLVLKNIIQTLLLKLWNDEEAVSKRKLPMELLLVYAKEQKREPNKLKIFYGLLVPLLLKFANTELKSYVKERLMVLLNMDADAFKQAIGSLSEQQRQAAESLLVYNANGNSADLVNEIELKTFGQA</sequence>
<evidence type="ECO:0000313" key="1">
    <source>
        <dbReference type="EMBL" id="KAJ9096498.1"/>
    </source>
</evidence>
<keyword evidence="2" id="KW-1185">Reference proteome</keyword>
<name>A0ACC2VBP8_9TREE</name>
<reference evidence="1" key="1">
    <citation type="submission" date="2023-04" db="EMBL/GenBank/DDBJ databases">
        <title>Draft Genome sequencing of Naganishia species isolated from polar environments using Oxford Nanopore Technology.</title>
        <authorList>
            <person name="Leo P."/>
            <person name="Venkateswaran K."/>
        </authorList>
    </citation>
    <scope>NUCLEOTIDE SEQUENCE</scope>
    <source>
        <strain evidence="1">MNA-CCFEE 5261</strain>
    </source>
</reference>